<dbReference type="SMART" id="SM00382">
    <property type="entry name" value="AAA"/>
    <property type="match status" value="1"/>
</dbReference>
<dbReference type="Proteomes" id="UP000247150">
    <property type="component" value="Unassembled WGS sequence"/>
</dbReference>
<dbReference type="AlphaFoldDB" id="A0A2V2ZP13"/>
<organism evidence="5 6">
    <name type="scientific">Cytobacillus oceanisediminis</name>
    <dbReference type="NCBI Taxonomy" id="665099"/>
    <lineage>
        <taxon>Bacteria</taxon>
        <taxon>Bacillati</taxon>
        <taxon>Bacillota</taxon>
        <taxon>Bacilli</taxon>
        <taxon>Bacillales</taxon>
        <taxon>Bacillaceae</taxon>
        <taxon>Cytobacillus</taxon>
    </lineage>
</organism>
<dbReference type="InterPro" id="IPR017871">
    <property type="entry name" value="ABC_transporter-like_CS"/>
</dbReference>
<evidence type="ECO:0000259" key="4">
    <source>
        <dbReference type="PROSITE" id="PS50893"/>
    </source>
</evidence>
<evidence type="ECO:0000313" key="5">
    <source>
        <dbReference type="EMBL" id="PWW19880.1"/>
    </source>
</evidence>
<dbReference type="GO" id="GO:0016887">
    <property type="term" value="F:ATP hydrolysis activity"/>
    <property type="evidence" value="ECO:0007669"/>
    <property type="project" value="InterPro"/>
</dbReference>
<protein>
    <submittedName>
        <fullName evidence="5">Putative ABC transport system ATP-binding protein</fullName>
    </submittedName>
</protein>
<dbReference type="EMBL" id="QGTW01000018">
    <property type="protein sequence ID" value="PWW19880.1"/>
    <property type="molecule type" value="Genomic_DNA"/>
</dbReference>
<dbReference type="PANTHER" id="PTHR43423">
    <property type="entry name" value="ABC TRANSPORTER I FAMILY MEMBER 17"/>
    <property type="match status" value="1"/>
</dbReference>
<dbReference type="GO" id="GO:0005524">
    <property type="term" value="F:ATP binding"/>
    <property type="evidence" value="ECO:0007669"/>
    <property type="project" value="UniProtKB-KW"/>
</dbReference>
<evidence type="ECO:0000256" key="2">
    <source>
        <dbReference type="ARBA" id="ARBA00022741"/>
    </source>
</evidence>
<keyword evidence="3 5" id="KW-0067">ATP-binding</keyword>
<reference evidence="5 6" key="1">
    <citation type="submission" date="2018-05" db="EMBL/GenBank/DDBJ databases">
        <title>Freshwater and sediment microbial communities from various areas in North America, analyzing microbe dynamics in response to fracking.</title>
        <authorList>
            <person name="Lamendella R."/>
        </authorList>
    </citation>
    <scope>NUCLEOTIDE SEQUENCE [LARGE SCALE GENOMIC DNA]</scope>
    <source>
        <strain evidence="5 6">15_TX</strain>
    </source>
</reference>
<evidence type="ECO:0000256" key="1">
    <source>
        <dbReference type="ARBA" id="ARBA00022448"/>
    </source>
</evidence>
<dbReference type="PANTHER" id="PTHR43423:SF1">
    <property type="entry name" value="ABC TRANSPORTER I FAMILY MEMBER 17"/>
    <property type="match status" value="1"/>
</dbReference>
<sequence>MNRISLFAIRNLRYKDILNVSSIEIKAGKVTCIMGESGAGKTTLLKMMNKMLSPDTGEIYYKGTSLEDTDSIQLRRKVIMLSQTPLIFPGTIKENLHIGFKLAEKDPVEDKALEQAIHKMQLEKELNEDSGNLSGGEKQRLALARVLLMEAEVYLLDEPTSALDEKTELKVLGNFITEAKKKQASIIMITHSKKAIDHFGEERIDLLKLQEKVKF</sequence>
<feature type="domain" description="ABC transporter" evidence="4">
    <location>
        <begin position="1"/>
        <end position="215"/>
    </location>
</feature>
<dbReference type="SUPFAM" id="SSF52540">
    <property type="entry name" value="P-loop containing nucleoside triphosphate hydrolases"/>
    <property type="match status" value="1"/>
</dbReference>
<accession>A0A2V2ZP13</accession>
<dbReference type="PROSITE" id="PS50893">
    <property type="entry name" value="ABC_TRANSPORTER_2"/>
    <property type="match status" value="1"/>
</dbReference>
<dbReference type="InterPro" id="IPR003593">
    <property type="entry name" value="AAA+_ATPase"/>
</dbReference>
<gene>
    <name evidence="5" type="ORF">DFO73_11874</name>
</gene>
<evidence type="ECO:0000256" key="3">
    <source>
        <dbReference type="ARBA" id="ARBA00022840"/>
    </source>
</evidence>
<proteinExistence type="predicted"/>
<dbReference type="OrthoDB" id="9785080at2"/>
<keyword evidence="2" id="KW-0547">Nucleotide-binding</keyword>
<dbReference type="InterPro" id="IPR027417">
    <property type="entry name" value="P-loop_NTPase"/>
</dbReference>
<dbReference type="PROSITE" id="PS00211">
    <property type="entry name" value="ABC_TRANSPORTER_1"/>
    <property type="match status" value="1"/>
</dbReference>
<dbReference type="RefSeq" id="WP_110067353.1">
    <property type="nucleotide sequence ID" value="NZ_QGTW01000018.1"/>
</dbReference>
<keyword evidence="1" id="KW-0813">Transport</keyword>
<dbReference type="Pfam" id="PF00005">
    <property type="entry name" value="ABC_tran"/>
    <property type="match status" value="1"/>
</dbReference>
<name>A0A2V2ZP13_9BACI</name>
<dbReference type="Gene3D" id="3.40.50.300">
    <property type="entry name" value="P-loop containing nucleotide triphosphate hydrolases"/>
    <property type="match status" value="1"/>
</dbReference>
<comment type="caution">
    <text evidence="5">The sequence shown here is derived from an EMBL/GenBank/DDBJ whole genome shotgun (WGS) entry which is preliminary data.</text>
</comment>
<dbReference type="InterPro" id="IPR003439">
    <property type="entry name" value="ABC_transporter-like_ATP-bd"/>
</dbReference>
<evidence type="ECO:0000313" key="6">
    <source>
        <dbReference type="Proteomes" id="UP000247150"/>
    </source>
</evidence>